<gene>
    <name evidence="6" type="ORF">POTOM_036533</name>
</gene>
<evidence type="ECO:0000256" key="4">
    <source>
        <dbReference type="SAM" id="MobiDB-lite"/>
    </source>
</evidence>
<feature type="domain" description="Ubiquitin-like protease family profile" evidence="5">
    <location>
        <begin position="93"/>
        <end position="274"/>
    </location>
</feature>
<dbReference type="InterPro" id="IPR003653">
    <property type="entry name" value="Peptidase_C48_C"/>
</dbReference>
<dbReference type="PROSITE" id="PS50600">
    <property type="entry name" value="ULP_PROTEASE"/>
    <property type="match status" value="1"/>
</dbReference>
<dbReference type="Pfam" id="PF02902">
    <property type="entry name" value="Peptidase_C48"/>
    <property type="match status" value="1"/>
</dbReference>
<sequence length="316" mass="37226">MTERPRGLEAGLEHRKAKMGRTRRTGRKTRPHGGGVVTIDLESEGCTDQPSKHRTCWKHIQALMHARRTRITKQQVEEIESFKLTSPCFLQTIPCRERSKKRFKRNNAVSKLKKELDSVSFNCYMENLWKSFSEDKKMSFTYLDSLWFTMYTDASSGVKVLEWIKRKHIFSKKYVLVPIVRWCHWSLLIFCHFGESLLSENITPCMLLLDSLEMASPKRLEPDIRKFVWDIYESEGRPENKHMISQIPLLVPKVPQQRNGVECGNYVLYFINLFVQDAPENFHMEGYPYFMKDNWFSPEGLEHFCEKLESLESDIL</sequence>
<organism evidence="6 7">
    <name type="scientific">Populus tomentosa</name>
    <name type="common">Chinese white poplar</name>
    <dbReference type="NCBI Taxonomy" id="118781"/>
    <lineage>
        <taxon>Eukaryota</taxon>
        <taxon>Viridiplantae</taxon>
        <taxon>Streptophyta</taxon>
        <taxon>Embryophyta</taxon>
        <taxon>Tracheophyta</taxon>
        <taxon>Spermatophyta</taxon>
        <taxon>Magnoliopsida</taxon>
        <taxon>eudicotyledons</taxon>
        <taxon>Gunneridae</taxon>
        <taxon>Pentapetalae</taxon>
        <taxon>rosids</taxon>
        <taxon>fabids</taxon>
        <taxon>Malpighiales</taxon>
        <taxon>Salicaceae</taxon>
        <taxon>Saliceae</taxon>
        <taxon>Populus</taxon>
    </lineage>
</organism>
<dbReference type="PANTHER" id="PTHR46915">
    <property type="entry name" value="UBIQUITIN-LIKE PROTEASE 4-RELATED"/>
    <property type="match status" value="1"/>
</dbReference>
<feature type="compositionally biased region" description="Basic residues" evidence="4">
    <location>
        <begin position="15"/>
        <end position="31"/>
    </location>
</feature>
<protein>
    <recommendedName>
        <fullName evidence="5">Ubiquitin-like protease family profile domain-containing protein</fullName>
    </recommendedName>
</protein>
<evidence type="ECO:0000256" key="2">
    <source>
        <dbReference type="ARBA" id="ARBA00022801"/>
    </source>
</evidence>
<feature type="region of interest" description="Disordered" evidence="4">
    <location>
        <begin position="1"/>
        <end position="38"/>
    </location>
</feature>
<reference evidence="6" key="1">
    <citation type="journal article" date="2020" name="bioRxiv">
        <title>Hybrid origin of Populus tomentosa Carr. identified through genome sequencing and phylogenomic analysis.</title>
        <authorList>
            <person name="An X."/>
            <person name="Gao K."/>
            <person name="Chen Z."/>
            <person name="Li J."/>
            <person name="Yang X."/>
            <person name="Yang X."/>
            <person name="Zhou J."/>
            <person name="Guo T."/>
            <person name="Zhao T."/>
            <person name="Huang S."/>
            <person name="Miao D."/>
            <person name="Khan W.U."/>
            <person name="Rao P."/>
            <person name="Ye M."/>
            <person name="Lei B."/>
            <person name="Liao W."/>
            <person name="Wang J."/>
            <person name="Ji L."/>
            <person name="Li Y."/>
            <person name="Guo B."/>
            <person name="Mustafa N.S."/>
            <person name="Li S."/>
            <person name="Yun Q."/>
            <person name="Keller S.R."/>
            <person name="Mao J."/>
            <person name="Zhang R."/>
            <person name="Strauss S.H."/>
        </authorList>
    </citation>
    <scope>NUCLEOTIDE SEQUENCE</scope>
    <source>
        <strain evidence="6">GM15</strain>
        <tissue evidence="6">Leaf</tissue>
    </source>
</reference>
<comment type="caution">
    <text evidence="6">The sequence shown here is derived from an EMBL/GenBank/DDBJ whole genome shotgun (WGS) entry which is preliminary data.</text>
</comment>
<keyword evidence="1" id="KW-0645">Protease</keyword>
<dbReference type="EMBL" id="JAAWWB010000019">
    <property type="protein sequence ID" value="KAG6760034.1"/>
    <property type="molecule type" value="Genomic_DNA"/>
</dbReference>
<proteinExistence type="predicted"/>
<evidence type="ECO:0000259" key="5">
    <source>
        <dbReference type="PROSITE" id="PS50600"/>
    </source>
</evidence>
<evidence type="ECO:0000313" key="6">
    <source>
        <dbReference type="EMBL" id="KAG6760034.1"/>
    </source>
</evidence>
<dbReference type="PANTHER" id="PTHR46915:SF6">
    <property type="entry name" value="CYSTEINE PROTEINASES SUPERFAMILY PROTEIN"/>
    <property type="match status" value="1"/>
</dbReference>
<evidence type="ECO:0000256" key="1">
    <source>
        <dbReference type="ARBA" id="ARBA00022670"/>
    </source>
</evidence>
<keyword evidence="7" id="KW-1185">Reference proteome</keyword>
<keyword evidence="2" id="KW-0378">Hydrolase</keyword>
<dbReference type="Proteomes" id="UP000886885">
    <property type="component" value="Chromosome 10A"/>
</dbReference>
<dbReference type="GO" id="GO:0006508">
    <property type="term" value="P:proteolysis"/>
    <property type="evidence" value="ECO:0007669"/>
    <property type="project" value="UniProtKB-KW"/>
</dbReference>
<name>A0A8X7YZ50_POPTO</name>
<feature type="compositionally biased region" description="Basic and acidic residues" evidence="4">
    <location>
        <begin position="1"/>
        <end position="14"/>
    </location>
</feature>
<evidence type="ECO:0000313" key="7">
    <source>
        <dbReference type="Proteomes" id="UP000886885"/>
    </source>
</evidence>
<dbReference type="OrthoDB" id="1939479at2759"/>
<dbReference type="GO" id="GO:0008234">
    <property type="term" value="F:cysteine-type peptidase activity"/>
    <property type="evidence" value="ECO:0007669"/>
    <property type="project" value="UniProtKB-KW"/>
</dbReference>
<evidence type="ECO:0000256" key="3">
    <source>
        <dbReference type="ARBA" id="ARBA00022807"/>
    </source>
</evidence>
<accession>A0A8X7YZ50</accession>
<dbReference type="AlphaFoldDB" id="A0A8X7YZ50"/>
<keyword evidence="3" id="KW-0788">Thiol protease</keyword>